<dbReference type="OrthoDB" id="7464126at2759"/>
<sequence length="95" mass="10254">MASAAVTSKSPLRYIQLIPGTQSTFSEASANAAQDVENSIVRFQAIPTDDDRTRLQKQKGAQHNTQSVIKLTAELDEADPKRRGKSIVSGLATLL</sequence>
<reference evidence="1" key="1">
    <citation type="submission" date="2020-01" db="EMBL/GenBank/DDBJ databases">
        <title>Identification and distribution of gene clusters putatively required for synthesis of sphingolipid metabolism inhibitors in phylogenetically diverse species of the filamentous fungus Fusarium.</title>
        <authorList>
            <person name="Kim H.-S."/>
            <person name="Busman M."/>
            <person name="Brown D.W."/>
            <person name="Divon H."/>
            <person name="Uhlig S."/>
            <person name="Proctor R.H."/>
        </authorList>
    </citation>
    <scope>NUCLEOTIDE SEQUENCE</scope>
    <source>
        <strain evidence="1">NRRL 53441</strain>
    </source>
</reference>
<proteinExistence type="predicted"/>
<gene>
    <name evidence="1" type="ORF">F53441_12548</name>
</gene>
<organism evidence="1 2">
    <name type="scientific">Fusarium austroafricanum</name>
    <dbReference type="NCBI Taxonomy" id="2364996"/>
    <lineage>
        <taxon>Eukaryota</taxon>
        <taxon>Fungi</taxon>
        <taxon>Dikarya</taxon>
        <taxon>Ascomycota</taxon>
        <taxon>Pezizomycotina</taxon>
        <taxon>Sordariomycetes</taxon>
        <taxon>Hypocreomycetidae</taxon>
        <taxon>Hypocreales</taxon>
        <taxon>Nectriaceae</taxon>
        <taxon>Fusarium</taxon>
        <taxon>Fusarium concolor species complex</taxon>
    </lineage>
</organism>
<keyword evidence="2" id="KW-1185">Reference proteome</keyword>
<protein>
    <submittedName>
        <fullName evidence="1">Uncharacterized protein</fullName>
    </submittedName>
</protein>
<comment type="caution">
    <text evidence="1">The sequence shown here is derived from an EMBL/GenBank/DDBJ whole genome shotgun (WGS) entry which is preliminary data.</text>
</comment>
<evidence type="ECO:0000313" key="2">
    <source>
        <dbReference type="Proteomes" id="UP000605986"/>
    </source>
</evidence>
<evidence type="ECO:0000313" key="1">
    <source>
        <dbReference type="EMBL" id="KAF4439562.1"/>
    </source>
</evidence>
<name>A0A8H4NVG4_9HYPO</name>
<dbReference type="Proteomes" id="UP000605986">
    <property type="component" value="Unassembled WGS sequence"/>
</dbReference>
<dbReference type="EMBL" id="JAADJG010000688">
    <property type="protein sequence ID" value="KAF4439562.1"/>
    <property type="molecule type" value="Genomic_DNA"/>
</dbReference>
<dbReference type="AlphaFoldDB" id="A0A8H4NVG4"/>
<accession>A0A8H4NVG4</accession>